<keyword evidence="1" id="KW-0732">Signal</keyword>
<evidence type="ECO:0000256" key="1">
    <source>
        <dbReference type="SAM" id="SignalP"/>
    </source>
</evidence>
<dbReference type="InterPro" id="IPR011990">
    <property type="entry name" value="TPR-like_helical_dom_sf"/>
</dbReference>
<protein>
    <recommendedName>
        <fullName evidence="4">Tetratricopeptide repeat protein</fullName>
    </recommendedName>
</protein>
<evidence type="ECO:0008006" key="4">
    <source>
        <dbReference type="Google" id="ProtNLM"/>
    </source>
</evidence>
<gene>
    <name evidence="2" type="ORF">MOX91_03905</name>
</gene>
<evidence type="ECO:0000313" key="3">
    <source>
        <dbReference type="Proteomes" id="UP001275932"/>
    </source>
</evidence>
<dbReference type="RefSeq" id="WP_370396770.1">
    <property type="nucleotide sequence ID" value="NZ_JALBUT010000004.1"/>
</dbReference>
<organism evidence="2 3">
    <name type="scientific">Intestinicryptomonas porci</name>
    <dbReference type="NCBI Taxonomy" id="2926320"/>
    <lineage>
        <taxon>Bacteria</taxon>
        <taxon>Pseudomonadati</taxon>
        <taxon>Verrucomicrobiota</taxon>
        <taxon>Opitutia</taxon>
        <taxon>Opitutales</taxon>
        <taxon>Intestinicryptomonaceae</taxon>
        <taxon>Intestinicryptomonas</taxon>
    </lineage>
</organism>
<dbReference type="EMBL" id="JALBUT010000004">
    <property type="protein sequence ID" value="MDX8415323.1"/>
    <property type="molecule type" value="Genomic_DNA"/>
</dbReference>
<accession>A0ABU4WFH9</accession>
<dbReference type="Proteomes" id="UP001275932">
    <property type="component" value="Unassembled WGS sequence"/>
</dbReference>
<feature type="signal peptide" evidence="1">
    <location>
        <begin position="1"/>
        <end position="22"/>
    </location>
</feature>
<dbReference type="Gene3D" id="1.25.40.10">
    <property type="entry name" value="Tetratricopeptide repeat domain"/>
    <property type="match status" value="1"/>
</dbReference>
<feature type="chain" id="PRO_5047062031" description="Tetratricopeptide repeat protein" evidence="1">
    <location>
        <begin position="23"/>
        <end position="385"/>
    </location>
</feature>
<keyword evidence="3" id="KW-1185">Reference proteome</keyword>
<reference evidence="2 3" key="1">
    <citation type="submission" date="2022-03" db="EMBL/GenBank/DDBJ databases">
        <title>Novel taxa within the pig intestine.</title>
        <authorList>
            <person name="Wylensek D."/>
            <person name="Bishof K."/>
            <person name="Afrizal A."/>
            <person name="Clavel T."/>
        </authorList>
    </citation>
    <scope>NUCLEOTIDE SEQUENCE [LARGE SCALE GENOMIC DNA]</scope>
    <source>
        <strain evidence="2 3">CLA-KB-P66</strain>
    </source>
</reference>
<evidence type="ECO:0000313" key="2">
    <source>
        <dbReference type="EMBL" id="MDX8415323.1"/>
    </source>
</evidence>
<sequence length="385" mass="43546">MNIKKSTILAATLLLVSGVVFAQKDDGDRSRISEYEKNNLPIVFVEDQKNKSAKTSNMNFEELVMVDGAINFKLSFTDGTPGSVFVPINKEGVKFKYRVTDDLKRLRSAYMRGKWEEAVSAGRSVVYPAVVIMDVPEKITNVHENLPIFVESLLRANRYIEAKSLMESLPLSKSTYNVGLAAVEYVNLMIDAKRYEEANSVLERLNFGGANIDNIDSIMDIAHKFRKIGRIGDAVRWYTKLQSTPGNKNKNEATMWMAYCDLLNNSDITARLFVDNLKNMPKTERAYSLKCLVDGMLLEKAKKADDAVDSYAEGIVYGDITYDWMPIILYKIAKLYKANENFTASNEIFEQIALLYSDTEYAKLAKDEIVEIKTPEGEGEEEEEE</sequence>
<comment type="caution">
    <text evidence="2">The sequence shown here is derived from an EMBL/GenBank/DDBJ whole genome shotgun (WGS) entry which is preliminary data.</text>
</comment>
<proteinExistence type="predicted"/>
<name>A0ABU4WFH9_9BACT</name>